<evidence type="ECO:0000313" key="5">
    <source>
        <dbReference type="EnsemblPlants" id="AUR62014886-RA:cds"/>
    </source>
</evidence>
<dbReference type="GO" id="GO:0003677">
    <property type="term" value="F:DNA binding"/>
    <property type="evidence" value="ECO:0007669"/>
    <property type="project" value="UniProtKB-KW"/>
</dbReference>
<evidence type="ECO:0000259" key="3">
    <source>
        <dbReference type="Pfam" id="PF05699"/>
    </source>
</evidence>
<protein>
    <recommendedName>
        <fullName evidence="7">Transposase</fullName>
    </recommendedName>
</protein>
<dbReference type="OMA" id="HLHITEK"/>
<dbReference type="InterPro" id="IPR025525">
    <property type="entry name" value="hAT-like_transposase_RNase-H"/>
</dbReference>
<feature type="domain" description="hAT-like transposase RNase-H fold" evidence="4">
    <location>
        <begin position="205"/>
        <end position="301"/>
    </location>
</feature>
<name>A0A803LLN9_CHEQI</name>
<dbReference type="InterPro" id="IPR052035">
    <property type="entry name" value="ZnF_BED_domain_contain"/>
</dbReference>
<evidence type="ECO:0000256" key="2">
    <source>
        <dbReference type="SAM" id="MobiDB-lite"/>
    </source>
</evidence>
<evidence type="ECO:0000313" key="6">
    <source>
        <dbReference type="Proteomes" id="UP000596660"/>
    </source>
</evidence>
<evidence type="ECO:0000256" key="1">
    <source>
        <dbReference type="ARBA" id="ARBA00023125"/>
    </source>
</evidence>
<feature type="region of interest" description="Disordered" evidence="2">
    <location>
        <begin position="1"/>
        <end position="23"/>
    </location>
</feature>
<dbReference type="AlphaFoldDB" id="A0A803LLN9"/>
<dbReference type="Proteomes" id="UP000596660">
    <property type="component" value="Unplaced"/>
</dbReference>
<dbReference type="GO" id="GO:0046983">
    <property type="term" value="F:protein dimerization activity"/>
    <property type="evidence" value="ECO:0007669"/>
    <property type="project" value="InterPro"/>
</dbReference>
<dbReference type="SUPFAM" id="SSF53098">
    <property type="entry name" value="Ribonuclease H-like"/>
    <property type="match status" value="1"/>
</dbReference>
<sequence length="409" mass="46823">MDAVSRTDIEELRKSLPPDKKLTEGRQYLVRKSKRKAPYREYYIEYLDDGKLRAECKFCPANFAADGNLNGSKNVKNHSEKCLANPVNKNKGKGSQAELFFRQGEGDKDNEEGETKLKYGSGNGEAIGKAVEACLEFWGIEDKLYSVTVDNASSNDVACAHLKRMIQRMGCVGDGKYLHVRYDWKNVEKLEVFLRGFYLLTRRISGSLYVTSNRGMFEIVAVYNMLNKWEESLDENFKAMAITMKKKFDKYWGNVDKMNKLIYIAALLDPRTKMIVVELTLTDLYGGEGDDYEKSIRDRAKRMKGSGRYVRSEFERYLNEQLGVEEEASDALTWWSRNGHRYPILSRMARDILAIPLSTVASEFAFSAGGRHLDPFRGSLTPKFFSMFIEFQGMTLDEDDDVVYVDSLI</sequence>
<accession>A0A803LLN9</accession>
<dbReference type="Pfam" id="PF05699">
    <property type="entry name" value="Dimer_Tnp_hAT"/>
    <property type="match status" value="1"/>
</dbReference>
<reference evidence="5" key="2">
    <citation type="submission" date="2021-03" db="UniProtKB">
        <authorList>
            <consortium name="EnsemblPlants"/>
        </authorList>
    </citation>
    <scope>IDENTIFICATION</scope>
</reference>
<reference evidence="5" key="1">
    <citation type="journal article" date="2017" name="Nature">
        <title>The genome of Chenopodium quinoa.</title>
        <authorList>
            <person name="Jarvis D.E."/>
            <person name="Ho Y.S."/>
            <person name="Lightfoot D.J."/>
            <person name="Schmoeckel S.M."/>
            <person name="Li B."/>
            <person name="Borm T.J.A."/>
            <person name="Ohyanagi H."/>
            <person name="Mineta K."/>
            <person name="Michell C.T."/>
            <person name="Saber N."/>
            <person name="Kharbatia N.M."/>
            <person name="Rupper R.R."/>
            <person name="Sharp A.R."/>
            <person name="Dally N."/>
            <person name="Boughton B.A."/>
            <person name="Woo Y.H."/>
            <person name="Gao G."/>
            <person name="Schijlen E.G.W.M."/>
            <person name="Guo X."/>
            <person name="Momin A.A."/>
            <person name="Negrao S."/>
            <person name="Al-Babili S."/>
            <person name="Gehring C."/>
            <person name="Roessner U."/>
            <person name="Jung C."/>
            <person name="Murphy K."/>
            <person name="Arold S.T."/>
            <person name="Gojobori T."/>
            <person name="van der Linden C.G."/>
            <person name="van Loo E.N."/>
            <person name="Jellen E.N."/>
            <person name="Maughan P.J."/>
            <person name="Tester M."/>
        </authorList>
    </citation>
    <scope>NUCLEOTIDE SEQUENCE [LARGE SCALE GENOMIC DNA]</scope>
    <source>
        <strain evidence="5">cv. PI 614886</strain>
    </source>
</reference>
<feature type="domain" description="HAT C-terminal dimerisation" evidence="3">
    <location>
        <begin position="313"/>
        <end position="383"/>
    </location>
</feature>
<organism evidence="5 6">
    <name type="scientific">Chenopodium quinoa</name>
    <name type="common">Quinoa</name>
    <dbReference type="NCBI Taxonomy" id="63459"/>
    <lineage>
        <taxon>Eukaryota</taxon>
        <taxon>Viridiplantae</taxon>
        <taxon>Streptophyta</taxon>
        <taxon>Embryophyta</taxon>
        <taxon>Tracheophyta</taxon>
        <taxon>Spermatophyta</taxon>
        <taxon>Magnoliopsida</taxon>
        <taxon>eudicotyledons</taxon>
        <taxon>Gunneridae</taxon>
        <taxon>Pentapetalae</taxon>
        <taxon>Caryophyllales</taxon>
        <taxon>Chenopodiaceae</taxon>
        <taxon>Chenopodioideae</taxon>
        <taxon>Atripliceae</taxon>
        <taxon>Chenopodium</taxon>
    </lineage>
</organism>
<dbReference type="Pfam" id="PF14372">
    <property type="entry name" value="hAT-like_RNase-H"/>
    <property type="match status" value="1"/>
</dbReference>
<dbReference type="Gramene" id="AUR62014886-RA">
    <property type="protein sequence ID" value="AUR62014886-RA:cds"/>
    <property type="gene ID" value="AUR62014886"/>
</dbReference>
<dbReference type="PANTHER" id="PTHR46481:SF8">
    <property type="entry name" value="ZINC FINGER BED DOMAIN-CONTAINING PROTEIN RICESLEEPER 1-LIKE"/>
    <property type="match status" value="1"/>
</dbReference>
<keyword evidence="1" id="KW-0238">DNA-binding</keyword>
<evidence type="ECO:0000259" key="4">
    <source>
        <dbReference type="Pfam" id="PF14372"/>
    </source>
</evidence>
<keyword evidence="6" id="KW-1185">Reference proteome</keyword>
<dbReference type="InterPro" id="IPR012337">
    <property type="entry name" value="RNaseH-like_sf"/>
</dbReference>
<dbReference type="InterPro" id="IPR008906">
    <property type="entry name" value="HATC_C_dom"/>
</dbReference>
<dbReference type="PANTHER" id="PTHR46481">
    <property type="entry name" value="ZINC FINGER BED DOMAIN-CONTAINING PROTEIN 4"/>
    <property type="match status" value="1"/>
</dbReference>
<proteinExistence type="predicted"/>
<evidence type="ECO:0008006" key="7">
    <source>
        <dbReference type="Google" id="ProtNLM"/>
    </source>
</evidence>
<dbReference type="EnsemblPlants" id="AUR62014886-RA">
    <property type="protein sequence ID" value="AUR62014886-RA:cds"/>
    <property type="gene ID" value="AUR62014886"/>
</dbReference>